<keyword evidence="2" id="KW-1185">Reference proteome</keyword>
<proteinExistence type="predicted"/>
<dbReference type="EMBL" id="LVJH01000070">
    <property type="protein sequence ID" value="OAB34023.1"/>
    <property type="molecule type" value="Genomic_DNA"/>
</dbReference>
<reference evidence="1 2" key="1">
    <citation type="submission" date="2016-03" db="EMBL/GenBank/DDBJ databases">
        <title>Draft genome sequence of Paenibacillus glacialis DSM 22343.</title>
        <authorList>
            <person name="Shin S.-K."/>
            <person name="Yi H."/>
        </authorList>
    </citation>
    <scope>NUCLEOTIDE SEQUENCE [LARGE SCALE GENOMIC DNA]</scope>
    <source>
        <strain evidence="1 2">DSM 22343</strain>
    </source>
</reference>
<dbReference type="PROSITE" id="PS51257">
    <property type="entry name" value="PROKAR_LIPOPROTEIN"/>
    <property type="match status" value="1"/>
</dbReference>
<dbReference type="RefSeq" id="WP_068537766.1">
    <property type="nucleotide sequence ID" value="NZ_LVJH01000070.1"/>
</dbReference>
<evidence type="ECO:0000313" key="2">
    <source>
        <dbReference type="Proteomes" id="UP000076967"/>
    </source>
</evidence>
<dbReference type="AlphaFoldDB" id="A0A162LTG2"/>
<dbReference type="OrthoDB" id="2878004at2"/>
<comment type="caution">
    <text evidence="1">The sequence shown here is derived from an EMBL/GenBank/DDBJ whole genome shotgun (WGS) entry which is preliminary data.</text>
</comment>
<organism evidence="1 2">
    <name type="scientific">Paenibacillus glacialis</name>
    <dbReference type="NCBI Taxonomy" id="494026"/>
    <lineage>
        <taxon>Bacteria</taxon>
        <taxon>Bacillati</taxon>
        <taxon>Bacillota</taxon>
        <taxon>Bacilli</taxon>
        <taxon>Bacillales</taxon>
        <taxon>Paenibacillaceae</taxon>
        <taxon>Paenibacillus</taxon>
    </lineage>
</organism>
<name>A0A162LTG2_9BACL</name>
<evidence type="ECO:0000313" key="1">
    <source>
        <dbReference type="EMBL" id="OAB34023.1"/>
    </source>
</evidence>
<dbReference type="Proteomes" id="UP000076967">
    <property type="component" value="Unassembled WGS sequence"/>
</dbReference>
<accession>A0A162LTG2</accession>
<protein>
    <submittedName>
        <fullName evidence="1">Uncharacterized protein</fullName>
    </submittedName>
</protein>
<sequence>MNLIKILVLSVLIMTIGCSSTSKQDVFDYLSSDSSDRYRIHLFYEETTQLDNKLLVYWNSKQELLELIQGIQLFDVEVKKNKEMANAMELDDFPCFIILNDKEVVLKTKDLVDIEHFFKN</sequence>
<gene>
    <name evidence="1" type="ORF">PGLA_24285</name>
</gene>